<dbReference type="InterPro" id="IPR049450">
    <property type="entry name" value="ACOT8-like_C"/>
</dbReference>
<dbReference type="InterPro" id="IPR042171">
    <property type="entry name" value="Acyl-CoA_hotdog"/>
</dbReference>
<dbReference type="EMBL" id="BOOH01000074">
    <property type="protein sequence ID" value="GIH81333.1"/>
    <property type="molecule type" value="Genomic_DNA"/>
</dbReference>
<dbReference type="Proteomes" id="UP000616724">
    <property type="component" value="Unassembled WGS sequence"/>
</dbReference>
<feature type="domain" description="Acyl-CoA thioesterase-like C-terminal" evidence="2">
    <location>
        <begin position="132"/>
        <end position="257"/>
    </location>
</feature>
<keyword evidence="4" id="KW-1185">Reference proteome</keyword>
<dbReference type="RefSeq" id="WP_203895727.1">
    <property type="nucleotide sequence ID" value="NZ_BOOH01000074.1"/>
</dbReference>
<dbReference type="SUPFAM" id="SSF54637">
    <property type="entry name" value="Thioesterase/thiol ester dehydrase-isomerase"/>
    <property type="match status" value="2"/>
</dbReference>
<reference evidence="3 4" key="1">
    <citation type="submission" date="2021-01" db="EMBL/GenBank/DDBJ databases">
        <title>Whole genome shotgun sequence of Planobispora longispora NBRC 13918.</title>
        <authorList>
            <person name="Komaki H."/>
            <person name="Tamura T."/>
        </authorList>
    </citation>
    <scope>NUCLEOTIDE SEQUENCE [LARGE SCALE GENOMIC DNA]</scope>
    <source>
        <strain evidence="3 4">NBRC 13918</strain>
    </source>
</reference>
<evidence type="ECO:0000313" key="3">
    <source>
        <dbReference type="EMBL" id="GIH81333.1"/>
    </source>
</evidence>
<evidence type="ECO:0000259" key="1">
    <source>
        <dbReference type="Pfam" id="PF13622"/>
    </source>
</evidence>
<evidence type="ECO:0000313" key="4">
    <source>
        <dbReference type="Proteomes" id="UP000616724"/>
    </source>
</evidence>
<organism evidence="3 4">
    <name type="scientific">Planobispora longispora</name>
    <dbReference type="NCBI Taxonomy" id="28887"/>
    <lineage>
        <taxon>Bacteria</taxon>
        <taxon>Bacillati</taxon>
        <taxon>Actinomycetota</taxon>
        <taxon>Actinomycetes</taxon>
        <taxon>Streptosporangiales</taxon>
        <taxon>Streptosporangiaceae</taxon>
        <taxon>Planobispora</taxon>
    </lineage>
</organism>
<dbReference type="InterPro" id="IPR029069">
    <property type="entry name" value="HotDog_dom_sf"/>
</dbReference>
<proteinExistence type="predicted"/>
<protein>
    <recommendedName>
        <fullName evidence="5">Thioesterase family protein</fullName>
    </recommendedName>
</protein>
<dbReference type="AlphaFoldDB" id="A0A8J3W9Z3"/>
<accession>A0A8J3W9Z3</accession>
<dbReference type="Pfam" id="PF20789">
    <property type="entry name" value="4HBT_3C"/>
    <property type="match status" value="1"/>
</dbReference>
<evidence type="ECO:0008006" key="5">
    <source>
        <dbReference type="Google" id="ProtNLM"/>
    </source>
</evidence>
<dbReference type="Gene3D" id="2.40.160.210">
    <property type="entry name" value="Acyl-CoA thioesterase, double hotdog domain"/>
    <property type="match status" value="1"/>
</dbReference>
<comment type="caution">
    <text evidence="3">The sequence shown here is derived from an EMBL/GenBank/DDBJ whole genome shotgun (WGS) entry which is preliminary data.</text>
</comment>
<dbReference type="Pfam" id="PF13622">
    <property type="entry name" value="4HBT_3"/>
    <property type="match status" value="1"/>
</dbReference>
<feature type="domain" description="Acyl-CoA thioesterase-like N-terminal HotDog" evidence="1">
    <location>
        <begin position="24"/>
        <end position="105"/>
    </location>
</feature>
<evidence type="ECO:0000259" key="2">
    <source>
        <dbReference type="Pfam" id="PF20789"/>
    </source>
</evidence>
<gene>
    <name evidence="3" type="ORF">Plo01_77620</name>
</gene>
<sequence>MSDLPEAFYLPVGDDLYEPTRATQSPWDGDAQHGGPPTALLAHALDAAAGPGMRLARIGVDFLGPIPRRPARVEVTEVRPGRRIRLAQAHLIIDGRPAVSAQAWHIATGPTPPAAGPPLPPPPLPAAPAEHLLPAPSDWGYGQAVEWRSTDQAPRAPGAAQVWTRVRIPLIAGEDLTGLARTLIVADSANGLSLALPLQEWLSIPPAMTTTLLRPPVGDWVHMDCRTHLSDDGLGLARATLRDPGGYLGEVAQPLLIRRR</sequence>
<name>A0A8J3W9Z3_9ACTN</name>
<dbReference type="InterPro" id="IPR049449">
    <property type="entry name" value="TesB_ACOT8-like_N"/>
</dbReference>